<protein>
    <recommendedName>
        <fullName evidence="4">Ig-like domain-containing protein</fullName>
    </recommendedName>
</protein>
<dbReference type="Proteomes" id="UP000288216">
    <property type="component" value="Unassembled WGS sequence"/>
</dbReference>
<dbReference type="AlphaFoldDB" id="A0A401PSX1"/>
<evidence type="ECO:0000313" key="6">
    <source>
        <dbReference type="Proteomes" id="UP000288216"/>
    </source>
</evidence>
<dbReference type="InterPro" id="IPR036179">
    <property type="entry name" value="Ig-like_dom_sf"/>
</dbReference>
<dbReference type="SUPFAM" id="SSF48726">
    <property type="entry name" value="Immunoglobulin"/>
    <property type="match status" value="1"/>
</dbReference>
<keyword evidence="3" id="KW-0812">Transmembrane</keyword>
<evidence type="ECO:0000256" key="1">
    <source>
        <dbReference type="ARBA" id="ARBA00023180"/>
    </source>
</evidence>
<gene>
    <name evidence="5" type="ORF">scyTo_0020450</name>
</gene>
<dbReference type="FunFam" id="2.60.40.10:FF:000463">
    <property type="entry name" value="Immunoglobulin heavy constant gamma 1"/>
    <property type="match status" value="1"/>
</dbReference>
<organism evidence="5 6">
    <name type="scientific">Scyliorhinus torazame</name>
    <name type="common">Cloudy catshark</name>
    <name type="synonym">Catulus torazame</name>
    <dbReference type="NCBI Taxonomy" id="75743"/>
    <lineage>
        <taxon>Eukaryota</taxon>
        <taxon>Metazoa</taxon>
        <taxon>Chordata</taxon>
        <taxon>Craniata</taxon>
        <taxon>Vertebrata</taxon>
        <taxon>Chondrichthyes</taxon>
        <taxon>Elasmobranchii</taxon>
        <taxon>Galeomorphii</taxon>
        <taxon>Galeoidea</taxon>
        <taxon>Carcharhiniformes</taxon>
        <taxon>Scyliorhinidae</taxon>
        <taxon>Scyliorhinus</taxon>
    </lineage>
</organism>
<reference evidence="5 6" key="1">
    <citation type="journal article" date="2018" name="Nat. Ecol. Evol.">
        <title>Shark genomes provide insights into elasmobranch evolution and the origin of vertebrates.</title>
        <authorList>
            <person name="Hara Y"/>
            <person name="Yamaguchi K"/>
            <person name="Onimaru K"/>
            <person name="Kadota M"/>
            <person name="Koyanagi M"/>
            <person name="Keeley SD"/>
            <person name="Tatsumi K"/>
            <person name="Tanaka K"/>
            <person name="Motone F"/>
            <person name="Kageyama Y"/>
            <person name="Nozu R"/>
            <person name="Adachi N"/>
            <person name="Nishimura O"/>
            <person name="Nakagawa R"/>
            <person name="Tanegashima C"/>
            <person name="Kiyatake I"/>
            <person name="Matsumoto R"/>
            <person name="Murakumo K"/>
            <person name="Nishida K"/>
            <person name="Terakita A"/>
            <person name="Kuratani S"/>
            <person name="Sato K"/>
            <person name="Hyodo S Kuraku.S."/>
        </authorList>
    </citation>
    <scope>NUCLEOTIDE SEQUENCE [LARGE SCALE GENOMIC DNA]</scope>
</reference>
<comment type="caution">
    <text evidence="5">The sequence shown here is derived from an EMBL/GenBank/DDBJ whole genome shotgun (WGS) entry which is preliminary data.</text>
</comment>
<dbReference type="Gene3D" id="2.60.40.10">
    <property type="entry name" value="Immunoglobulins"/>
    <property type="match status" value="1"/>
</dbReference>
<dbReference type="InterPro" id="IPR003006">
    <property type="entry name" value="Ig/MHC_CS"/>
</dbReference>
<feature type="non-terminal residue" evidence="5">
    <location>
        <position position="1"/>
    </location>
</feature>
<feature type="domain" description="Ig-like" evidence="4">
    <location>
        <begin position="6"/>
        <end position="106"/>
    </location>
</feature>
<keyword evidence="1" id="KW-0325">Glycoprotein</keyword>
<evidence type="ECO:0000256" key="2">
    <source>
        <dbReference type="ARBA" id="ARBA00023319"/>
    </source>
</evidence>
<dbReference type="SMART" id="SM00407">
    <property type="entry name" value="IGc1"/>
    <property type="match status" value="1"/>
</dbReference>
<evidence type="ECO:0000313" key="5">
    <source>
        <dbReference type="EMBL" id="GCB76234.1"/>
    </source>
</evidence>
<dbReference type="OrthoDB" id="9944186at2759"/>
<evidence type="ECO:0000256" key="3">
    <source>
        <dbReference type="SAM" id="Phobius"/>
    </source>
</evidence>
<dbReference type="CDD" id="cd05768">
    <property type="entry name" value="IgC1_CH3_IgAGD_CH4_IgAEM"/>
    <property type="match status" value="1"/>
</dbReference>
<evidence type="ECO:0000259" key="4">
    <source>
        <dbReference type="PROSITE" id="PS50835"/>
    </source>
</evidence>
<dbReference type="PROSITE" id="PS00290">
    <property type="entry name" value="IG_MHC"/>
    <property type="match status" value="1"/>
</dbReference>
<sequence>PNPREPSVSVLLPSAEDVSAQRFVSLSCLVRGFSPREIFVKWTVNDKPVNPGNYKNTEVMAENGNSSFFMYSLLSIAAEEWASGASYSCVVGHEATPLKIINRTVDKSSDTIEHIWTEDNEDDNGTIWTTASTFITLFFLSISYSAAITLVKIK</sequence>
<name>A0A401PSX1_SCYTO</name>
<keyword evidence="3" id="KW-1133">Transmembrane helix</keyword>
<accession>A0A401PSX1</accession>
<keyword evidence="3" id="KW-0472">Membrane</keyword>
<dbReference type="PANTHER" id="PTHR23411">
    <property type="entry name" value="TAPASIN"/>
    <property type="match status" value="1"/>
</dbReference>
<proteinExistence type="predicted"/>
<dbReference type="EMBL" id="BFAA01016529">
    <property type="protein sequence ID" value="GCB76234.1"/>
    <property type="molecule type" value="Genomic_DNA"/>
</dbReference>
<dbReference type="InterPro" id="IPR007110">
    <property type="entry name" value="Ig-like_dom"/>
</dbReference>
<dbReference type="InterPro" id="IPR050380">
    <property type="entry name" value="Immune_Resp_Modulators"/>
</dbReference>
<feature type="transmembrane region" description="Helical" evidence="3">
    <location>
        <begin position="127"/>
        <end position="151"/>
    </location>
</feature>
<dbReference type="InterPro" id="IPR013783">
    <property type="entry name" value="Ig-like_fold"/>
</dbReference>
<dbReference type="STRING" id="75743.A0A401PSX1"/>
<dbReference type="Pfam" id="PF07654">
    <property type="entry name" value="C1-set"/>
    <property type="match status" value="1"/>
</dbReference>
<dbReference type="PROSITE" id="PS50835">
    <property type="entry name" value="IG_LIKE"/>
    <property type="match status" value="1"/>
</dbReference>
<keyword evidence="2" id="KW-0393">Immunoglobulin domain</keyword>
<dbReference type="InterPro" id="IPR003597">
    <property type="entry name" value="Ig_C1-set"/>
</dbReference>
<keyword evidence="6" id="KW-1185">Reference proteome</keyword>
<dbReference type="OMA" id="QLNAHET"/>